<protein>
    <recommendedName>
        <fullName evidence="4">Hydrogenase maturation factor HypA</fullName>
    </recommendedName>
</protein>
<keyword evidence="6" id="KW-1185">Reference proteome</keyword>
<dbReference type="PANTHER" id="PTHR34535:SF3">
    <property type="entry name" value="HYDROGENASE MATURATION FACTOR HYPA"/>
    <property type="match status" value="1"/>
</dbReference>
<dbReference type="PANTHER" id="PTHR34535">
    <property type="entry name" value="HYDROGENASE MATURATION FACTOR HYPA"/>
    <property type="match status" value="1"/>
</dbReference>
<comment type="similarity">
    <text evidence="4">Belongs to the HypA/HybF family.</text>
</comment>
<dbReference type="Pfam" id="PF01155">
    <property type="entry name" value="HypA"/>
    <property type="match status" value="1"/>
</dbReference>
<comment type="function">
    <text evidence="4">Involved in the maturation of [NiFe] hydrogenases. Required for nickel insertion into the metal center of the hydrogenase.</text>
</comment>
<dbReference type="EMBL" id="AP019367">
    <property type="protein sequence ID" value="BBH50462.1"/>
    <property type="molecule type" value="Genomic_DNA"/>
</dbReference>
<dbReference type="GeneID" id="88849181"/>
<dbReference type="AlphaFoldDB" id="A0A3G9K633"/>
<feature type="binding site" evidence="4">
    <location>
        <position position="77"/>
    </location>
    <ligand>
        <name>Zn(2+)</name>
        <dbReference type="ChEBI" id="CHEBI:29105"/>
    </ligand>
</feature>
<dbReference type="PIRSF" id="PIRSF004761">
    <property type="entry name" value="Hydrgn_mat_HypA"/>
    <property type="match status" value="1"/>
</dbReference>
<organism evidence="5 6">
    <name type="scientific">Parolsenella catena</name>
    <dbReference type="NCBI Taxonomy" id="2003188"/>
    <lineage>
        <taxon>Bacteria</taxon>
        <taxon>Bacillati</taxon>
        <taxon>Actinomycetota</taxon>
        <taxon>Coriobacteriia</taxon>
        <taxon>Coriobacteriales</taxon>
        <taxon>Atopobiaceae</taxon>
        <taxon>Parolsenella</taxon>
    </lineage>
</organism>
<reference evidence="6" key="1">
    <citation type="submission" date="2018-11" db="EMBL/GenBank/DDBJ databases">
        <title>Comparative genomics of Parolsenella catena and Libanicoccus massiliensis: Reclassification of Libanicoccus massiliensis as Parolsenella massiliensis comb. nov.</title>
        <authorList>
            <person name="Sakamoto M."/>
            <person name="Ikeyama N."/>
            <person name="Murakami T."/>
            <person name="Mori H."/>
            <person name="Yuki M."/>
            <person name="Ohkuma M."/>
        </authorList>
    </citation>
    <scope>NUCLEOTIDE SEQUENCE [LARGE SCALE GENOMIC DNA]</scope>
    <source>
        <strain evidence="6">JCM 31932</strain>
    </source>
</reference>
<keyword evidence="1 4" id="KW-0533">Nickel</keyword>
<dbReference type="Gene3D" id="3.30.2320.80">
    <property type="match status" value="1"/>
</dbReference>
<evidence type="ECO:0000313" key="5">
    <source>
        <dbReference type="EMBL" id="BBH50462.1"/>
    </source>
</evidence>
<evidence type="ECO:0000313" key="6">
    <source>
        <dbReference type="Proteomes" id="UP000273154"/>
    </source>
</evidence>
<keyword evidence="3 4" id="KW-0862">Zinc</keyword>
<evidence type="ECO:0000256" key="3">
    <source>
        <dbReference type="ARBA" id="ARBA00022833"/>
    </source>
</evidence>
<evidence type="ECO:0000256" key="4">
    <source>
        <dbReference type="HAMAP-Rule" id="MF_00213"/>
    </source>
</evidence>
<evidence type="ECO:0000256" key="2">
    <source>
        <dbReference type="ARBA" id="ARBA00022723"/>
    </source>
</evidence>
<name>A0A3G9K633_9ACTN</name>
<gene>
    <name evidence="4 5" type="primary">hypA</name>
    <name evidence="5" type="ORF">Pcatena_10490</name>
</gene>
<sequence length="114" mass="12546">MHELGIVFYIIDDAKKAATDNGLTSVRRVTLQLGEVSGVVPELLGDAWKWACAREPMMEGCELEVEDIPAVTHCEACGTDYGTVEHGRICPACGSDQTYLLRGREVMIKQIEAY</sequence>
<dbReference type="HAMAP" id="MF_00213">
    <property type="entry name" value="HypA_HybF"/>
    <property type="match status" value="1"/>
</dbReference>
<dbReference type="InterPro" id="IPR000688">
    <property type="entry name" value="HypA/HybF"/>
</dbReference>
<feature type="binding site" evidence="4">
    <location>
        <position position="93"/>
    </location>
    <ligand>
        <name>Zn(2+)</name>
        <dbReference type="ChEBI" id="CHEBI:29105"/>
    </ligand>
</feature>
<keyword evidence="2 4" id="KW-0479">Metal-binding</keyword>
<feature type="binding site" evidence="4">
    <location>
        <position position="74"/>
    </location>
    <ligand>
        <name>Zn(2+)</name>
        <dbReference type="ChEBI" id="CHEBI:29105"/>
    </ligand>
</feature>
<feature type="binding site" evidence="4">
    <location>
        <position position="2"/>
    </location>
    <ligand>
        <name>Ni(2+)</name>
        <dbReference type="ChEBI" id="CHEBI:49786"/>
    </ligand>
</feature>
<dbReference type="OrthoDB" id="288014at2"/>
<dbReference type="GO" id="GO:0008270">
    <property type="term" value="F:zinc ion binding"/>
    <property type="evidence" value="ECO:0007669"/>
    <property type="project" value="UniProtKB-UniRule"/>
</dbReference>
<dbReference type="Proteomes" id="UP000273154">
    <property type="component" value="Chromosome"/>
</dbReference>
<feature type="binding site" evidence="4">
    <location>
        <position position="90"/>
    </location>
    <ligand>
        <name>Zn(2+)</name>
        <dbReference type="ChEBI" id="CHEBI:29105"/>
    </ligand>
</feature>
<dbReference type="GO" id="GO:0051604">
    <property type="term" value="P:protein maturation"/>
    <property type="evidence" value="ECO:0007669"/>
    <property type="project" value="InterPro"/>
</dbReference>
<accession>A0A3G9K633</accession>
<dbReference type="GO" id="GO:0016151">
    <property type="term" value="F:nickel cation binding"/>
    <property type="evidence" value="ECO:0007669"/>
    <property type="project" value="UniProtKB-UniRule"/>
</dbReference>
<proteinExistence type="inferred from homology"/>
<dbReference type="KEGG" id="pcat:Pcatena_10490"/>
<dbReference type="RefSeq" id="WP_126422312.1">
    <property type="nucleotide sequence ID" value="NZ_AP019367.1"/>
</dbReference>
<evidence type="ECO:0000256" key="1">
    <source>
        <dbReference type="ARBA" id="ARBA00022596"/>
    </source>
</evidence>